<comment type="similarity">
    <text evidence="1 5 7">Belongs to the FtsZ family.</text>
</comment>
<dbReference type="RefSeq" id="WP_094660704.1">
    <property type="nucleotide sequence ID" value="NZ_JBKZBO010000030.1"/>
</dbReference>
<dbReference type="HAMAP" id="MF_00909">
    <property type="entry name" value="FtsZ"/>
    <property type="match status" value="1"/>
</dbReference>
<keyword evidence="3 5" id="KW-0342">GTP-binding</keyword>
<dbReference type="SMART" id="SM00864">
    <property type="entry name" value="Tubulin"/>
    <property type="match status" value="1"/>
</dbReference>
<keyword evidence="4 5" id="KW-0717">Septation</keyword>
<dbReference type="GO" id="GO:0000917">
    <property type="term" value="P:division septum assembly"/>
    <property type="evidence" value="ECO:0007669"/>
    <property type="project" value="UniProtKB-KW"/>
</dbReference>
<dbReference type="Pfam" id="PF00091">
    <property type="entry name" value="Tubulin"/>
    <property type="match status" value="1"/>
</dbReference>
<keyword evidence="2 5" id="KW-0547">Nucleotide-binding</keyword>
<protein>
    <recommendedName>
        <fullName evidence="5 6">Cell division protein FtsZ</fullName>
    </recommendedName>
</protein>
<dbReference type="Proteomes" id="UP000216725">
    <property type="component" value="Unassembled WGS sequence"/>
</dbReference>
<feature type="binding site" evidence="5">
    <location>
        <position position="150"/>
    </location>
    <ligand>
        <name>GTP</name>
        <dbReference type="ChEBI" id="CHEBI:37565"/>
    </ligand>
</feature>
<gene>
    <name evidence="5" type="primary">ftsZ</name>
    <name evidence="11" type="ORF">PSRA_0887</name>
</gene>
<dbReference type="SMART" id="SM00865">
    <property type="entry name" value="Tubulin_C"/>
    <property type="match status" value="1"/>
</dbReference>
<name>A0A261EY90_9BIFI</name>
<dbReference type="GO" id="GO:0003924">
    <property type="term" value="F:GTPase activity"/>
    <property type="evidence" value="ECO:0007669"/>
    <property type="project" value="UniProtKB-UniRule"/>
</dbReference>
<dbReference type="PRINTS" id="PR00423">
    <property type="entry name" value="CELLDVISFTSZ"/>
</dbReference>
<dbReference type="Pfam" id="PF12327">
    <property type="entry name" value="FtsZ_C"/>
    <property type="match status" value="1"/>
</dbReference>
<dbReference type="InterPro" id="IPR003008">
    <property type="entry name" value="Tubulin_FtsZ_GTPase"/>
</dbReference>
<evidence type="ECO:0000256" key="8">
    <source>
        <dbReference type="SAM" id="MobiDB-lite"/>
    </source>
</evidence>
<dbReference type="PROSITE" id="PS01135">
    <property type="entry name" value="FTSZ_2"/>
    <property type="match status" value="1"/>
</dbReference>
<dbReference type="GO" id="GO:0051258">
    <property type="term" value="P:protein polymerization"/>
    <property type="evidence" value="ECO:0007669"/>
    <property type="project" value="UniProtKB-UniRule"/>
</dbReference>
<proteinExistence type="inferred from homology"/>
<dbReference type="PANTHER" id="PTHR30314:SF3">
    <property type="entry name" value="MITOCHONDRIAL DIVISION PROTEIN FSZA"/>
    <property type="match status" value="1"/>
</dbReference>
<evidence type="ECO:0000313" key="11">
    <source>
        <dbReference type="EMBL" id="OZG51807.1"/>
    </source>
</evidence>
<evidence type="ECO:0000256" key="7">
    <source>
        <dbReference type="RuleBase" id="RU000631"/>
    </source>
</evidence>
<dbReference type="OrthoDB" id="9813375at2"/>
<comment type="subcellular location">
    <subcellularLocation>
        <location evidence="5">Cytoplasm</location>
    </subcellularLocation>
    <text evidence="5">Assembles at midcell at the inner surface of the cytoplasmic membrane.</text>
</comment>
<keyword evidence="12" id="KW-1185">Reference proteome</keyword>
<feature type="compositionally biased region" description="Low complexity" evidence="8">
    <location>
        <begin position="365"/>
        <end position="377"/>
    </location>
</feature>
<feature type="domain" description="Tubulin/FtsZ 2-layer sandwich" evidence="10">
    <location>
        <begin position="214"/>
        <end position="331"/>
    </location>
</feature>
<evidence type="ECO:0000256" key="3">
    <source>
        <dbReference type="ARBA" id="ARBA00023134"/>
    </source>
</evidence>
<feature type="region of interest" description="Disordered" evidence="8">
    <location>
        <begin position="72"/>
        <end position="93"/>
    </location>
</feature>
<evidence type="ECO:0000256" key="6">
    <source>
        <dbReference type="NCBIfam" id="TIGR00065"/>
    </source>
</evidence>
<dbReference type="InterPro" id="IPR018316">
    <property type="entry name" value="Tubulin/FtsZ_2-layer-sand-dom"/>
</dbReference>
<dbReference type="InterPro" id="IPR020805">
    <property type="entry name" value="Cell_div_FtsZ_CS"/>
</dbReference>
<dbReference type="InterPro" id="IPR000158">
    <property type="entry name" value="Cell_div_FtsZ"/>
</dbReference>
<dbReference type="InterPro" id="IPR008280">
    <property type="entry name" value="Tub_FtsZ_C"/>
</dbReference>
<feature type="compositionally biased region" description="Basic and acidic residues" evidence="8">
    <location>
        <begin position="81"/>
        <end position="93"/>
    </location>
</feature>
<evidence type="ECO:0000256" key="2">
    <source>
        <dbReference type="ARBA" id="ARBA00022741"/>
    </source>
</evidence>
<dbReference type="SUPFAM" id="SSF52490">
    <property type="entry name" value="Tubulin nucleotide-binding domain-like"/>
    <property type="match status" value="1"/>
</dbReference>
<sequence length="419" mass="43397">MSDYDVNPDTESGFDPAGTIIRVVGVGGGGGNAVNRMIDEGLKGVEFVAINTDSKDLARSEADVKITLSDETSRGLGAGGDPEKGAKAAEDHQSDIEEALKGSDMVFVTCGEGGGTGTGASPIVARIARQQGALTIAVVTRPFAFEGKRRAASAETGIENLRKEVDAMITIPNDRLLDLDPSTSFIDAFKRADSTLVAGVRGITDLITNPNPYMNVDFADVCSTLKDAGTALFGIGSAQGDQRCLQAAEFAIASPLLEQGISGAHSVLVSIAGPADLLLTEVSEAMDMISKTVHPEAAITMGCTLDDSFGDGVFVTIVAGGFTAADDPANQDAQDKTAPVIDTTSPVSRPIQTKPVIAPAAAAPVAAPSVAQRPVSSDDTAEHAVYPSQSGQFNAMPPYTETFDDDDDGDEPTIPDFMR</sequence>
<feature type="binding site" evidence="5">
    <location>
        <begin position="115"/>
        <end position="117"/>
    </location>
    <ligand>
        <name>GTP</name>
        <dbReference type="ChEBI" id="CHEBI:37565"/>
    </ligand>
</feature>
<feature type="binding site" evidence="5">
    <location>
        <begin position="28"/>
        <end position="32"/>
    </location>
    <ligand>
        <name>GTP</name>
        <dbReference type="ChEBI" id="CHEBI:37565"/>
    </ligand>
</feature>
<organism evidence="11 12">
    <name type="scientific">Pseudoscardovia radai</name>
    <dbReference type="NCBI Taxonomy" id="987066"/>
    <lineage>
        <taxon>Bacteria</taxon>
        <taxon>Bacillati</taxon>
        <taxon>Actinomycetota</taxon>
        <taxon>Actinomycetes</taxon>
        <taxon>Bifidobacteriales</taxon>
        <taxon>Bifidobacteriaceae</taxon>
        <taxon>Pseudoscardovia</taxon>
    </lineage>
</organism>
<dbReference type="Gene3D" id="3.40.50.1440">
    <property type="entry name" value="Tubulin/FtsZ, GTPase domain"/>
    <property type="match status" value="1"/>
</dbReference>
<dbReference type="PANTHER" id="PTHR30314">
    <property type="entry name" value="CELL DIVISION PROTEIN FTSZ-RELATED"/>
    <property type="match status" value="1"/>
</dbReference>
<dbReference type="GO" id="GO:0005525">
    <property type="term" value="F:GTP binding"/>
    <property type="evidence" value="ECO:0007669"/>
    <property type="project" value="UniProtKB-UniRule"/>
</dbReference>
<dbReference type="CDD" id="cd02201">
    <property type="entry name" value="FtsZ_type1"/>
    <property type="match status" value="1"/>
</dbReference>
<evidence type="ECO:0000313" key="12">
    <source>
        <dbReference type="Proteomes" id="UP000216725"/>
    </source>
</evidence>
<feature type="domain" description="Tubulin/FtsZ GTPase" evidence="9">
    <location>
        <begin position="20"/>
        <end position="211"/>
    </location>
</feature>
<comment type="function">
    <text evidence="5 7">Essential cell division protein that forms a contractile ring structure (Z ring) at the future cell division site. The regulation of the ring assembly controls the timing and the location of cell division. One of the functions of the FtsZ ring is to recruit other cell division proteins to the septum to produce a new cell wall between the dividing cells. Binds GTP and shows GTPase activity.</text>
</comment>
<dbReference type="InterPro" id="IPR036525">
    <property type="entry name" value="Tubulin/FtsZ_GTPase_sf"/>
</dbReference>
<dbReference type="AlphaFoldDB" id="A0A261EY90"/>
<feature type="region of interest" description="Disordered" evidence="8">
    <location>
        <begin position="365"/>
        <end position="419"/>
    </location>
</feature>
<dbReference type="EMBL" id="MWWR01000006">
    <property type="protein sequence ID" value="OZG51807.1"/>
    <property type="molecule type" value="Genomic_DNA"/>
</dbReference>
<dbReference type="SUPFAM" id="SSF55307">
    <property type="entry name" value="Tubulin C-terminal domain-like"/>
    <property type="match status" value="1"/>
</dbReference>
<dbReference type="FunFam" id="3.40.50.1440:FF:000001">
    <property type="entry name" value="Cell division protein FtsZ"/>
    <property type="match status" value="1"/>
</dbReference>
<keyword evidence="5 7" id="KW-0132">Cell division</keyword>
<dbReference type="InterPro" id="IPR045061">
    <property type="entry name" value="FtsZ/CetZ"/>
</dbReference>
<evidence type="ECO:0000259" key="9">
    <source>
        <dbReference type="SMART" id="SM00864"/>
    </source>
</evidence>
<dbReference type="NCBIfam" id="TIGR00065">
    <property type="entry name" value="ftsZ"/>
    <property type="match status" value="1"/>
</dbReference>
<keyword evidence="5" id="KW-0963">Cytoplasm</keyword>
<dbReference type="InterPro" id="IPR024757">
    <property type="entry name" value="FtsZ_C"/>
</dbReference>
<evidence type="ECO:0000256" key="5">
    <source>
        <dbReference type="HAMAP-Rule" id="MF_00909"/>
    </source>
</evidence>
<accession>A0A261EY90</accession>
<evidence type="ECO:0000256" key="4">
    <source>
        <dbReference type="ARBA" id="ARBA00023210"/>
    </source>
</evidence>
<dbReference type="InterPro" id="IPR037103">
    <property type="entry name" value="Tubulin/FtsZ-like_C"/>
</dbReference>
<dbReference type="Gene3D" id="3.30.1330.20">
    <property type="entry name" value="Tubulin/FtsZ, C-terminal domain"/>
    <property type="match status" value="1"/>
</dbReference>
<reference evidence="11 12" key="1">
    <citation type="journal article" date="2017" name="BMC Genomics">
        <title>Comparative genomic and phylogenomic analyses of the Bifidobacteriaceae family.</title>
        <authorList>
            <person name="Lugli G.A."/>
            <person name="Milani C."/>
            <person name="Turroni F."/>
            <person name="Duranti S."/>
            <person name="Mancabelli L."/>
            <person name="Mangifesta M."/>
            <person name="Ferrario C."/>
            <person name="Modesto M."/>
            <person name="Mattarelli P."/>
            <person name="Jiri K."/>
            <person name="van Sinderen D."/>
            <person name="Ventura M."/>
        </authorList>
    </citation>
    <scope>NUCLEOTIDE SEQUENCE [LARGE SCALE GENOMIC DNA]</scope>
    <source>
        <strain evidence="11 12">DSM 24742</strain>
    </source>
</reference>
<feature type="binding site" evidence="5">
    <location>
        <position position="193"/>
    </location>
    <ligand>
        <name>GTP</name>
        <dbReference type="ChEBI" id="CHEBI:37565"/>
    </ligand>
</feature>
<dbReference type="GO" id="GO:0032153">
    <property type="term" value="C:cell division site"/>
    <property type="evidence" value="ECO:0007669"/>
    <property type="project" value="UniProtKB-UniRule"/>
</dbReference>
<comment type="caution">
    <text evidence="11">The sequence shown here is derived from an EMBL/GenBank/DDBJ whole genome shotgun (WGS) entry which is preliminary data.</text>
</comment>
<feature type="compositionally biased region" description="Acidic residues" evidence="8">
    <location>
        <begin position="402"/>
        <end position="413"/>
    </location>
</feature>
<comment type="subunit">
    <text evidence="5">Homodimer. Polymerizes to form a dynamic ring structure in a strictly GTP-dependent manner. Interacts directly with several other division proteins.</text>
</comment>
<evidence type="ECO:0000256" key="1">
    <source>
        <dbReference type="ARBA" id="ARBA00009690"/>
    </source>
</evidence>
<dbReference type="GO" id="GO:0005737">
    <property type="term" value="C:cytoplasm"/>
    <property type="evidence" value="ECO:0007669"/>
    <property type="project" value="UniProtKB-SubCell"/>
</dbReference>
<keyword evidence="5 7" id="KW-0131">Cell cycle</keyword>
<evidence type="ECO:0000259" key="10">
    <source>
        <dbReference type="SMART" id="SM00865"/>
    </source>
</evidence>
<dbReference type="GO" id="GO:0043093">
    <property type="term" value="P:FtsZ-dependent cytokinesis"/>
    <property type="evidence" value="ECO:0007669"/>
    <property type="project" value="UniProtKB-UniRule"/>
</dbReference>
<feature type="binding site" evidence="5">
    <location>
        <position position="146"/>
    </location>
    <ligand>
        <name>GTP</name>
        <dbReference type="ChEBI" id="CHEBI:37565"/>
    </ligand>
</feature>